<gene>
    <name evidence="2" type="ORF">RchiOBHm_Chr1g0362991</name>
</gene>
<accession>A0A2P6SJD2</accession>
<dbReference type="Pfam" id="PF02519">
    <property type="entry name" value="Auxin_inducible"/>
    <property type="match status" value="1"/>
</dbReference>
<dbReference type="Gramene" id="PRQ58777">
    <property type="protein sequence ID" value="PRQ58777"/>
    <property type="gene ID" value="RchiOBHm_Chr1g0362991"/>
</dbReference>
<proteinExistence type="inferred from homology"/>
<dbReference type="STRING" id="74649.A0A2P6SJD2"/>
<evidence type="ECO:0000256" key="1">
    <source>
        <dbReference type="ARBA" id="ARBA00006974"/>
    </source>
</evidence>
<comment type="similarity">
    <text evidence="1">Belongs to the ARG7 family.</text>
</comment>
<sequence>MLMMLIMKSKFFKECFGRCRKAGARALESVSWDHVFNRDIKWFCLHSEEDNYNIPKDVPKGHLVVYVGEECRRFVIKITLLSHPLFQALLDQAEEVFQFATNSSKLRIPCSEYLFLSVLQCISSELLDQRCSFSMRRFQRDKI</sequence>
<keyword evidence="3" id="KW-1185">Reference proteome</keyword>
<name>A0A2P6SJD2_ROSCH</name>
<reference evidence="2 3" key="1">
    <citation type="journal article" date="2018" name="Nat. Genet.">
        <title>The Rosa genome provides new insights in the design of modern roses.</title>
        <authorList>
            <person name="Bendahmane M."/>
        </authorList>
    </citation>
    <scope>NUCLEOTIDE SEQUENCE [LARGE SCALE GENOMIC DNA]</scope>
    <source>
        <strain evidence="3">cv. Old Blush</strain>
    </source>
</reference>
<evidence type="ECO:0000313" key="3">
    <source>
        <dbReference type="Proteomes" id="UP000238479"/>
    </source>
</evidence>
<protein>
    <submittedName>
        <fullName evidence="2">Putative small auxin-up RNA</fullName>
    </submittedName>
</protein>
<organism evidence="2 3">
    <name type="scientific">Rosa chinensis</name>
    <name type="common">China rose</name>
    <dbReference type="NCBI Taxonomy" id="74649"/>
    <lineage>
        <taxon>Eukaryota</taxon>
        <taxon>Viridiplantae</taxon>
        <taxon>Streptophyta</taxon>
        <taxon>Embryophyta</taxon>
        <taxon>Tracheophyta</taxon>
        <taxon>Spermatophyta</taxon>
        <taxon>Magnoliopsida</taxon>
        <taxon>eudicotyledons</taxon>
        <taxon>Gunneridae</taxon>
        <taxon>Pentapetalae</taxon>
        <taxon>rosids</taxon>
        <taxon>fabids</taxon>
        <taxon>Rosales</taxon>
        <taxon>Rosaceae</taxon>
        <taxon>Rosoideae</taxon>
        <taxon>Rosoideae incertae sedis</taxon>
        <taxon>Rosa</taxon>
    </lineage>
</organism>
<dbReference type="PANTHER" id="PTHR31374:SF45">
    <property type="entry name" value="SAUR FAMILY PROTEIN"/>
    <property type="match status" value="1"/>
</dbReference>
<dbReference type="PANTHER" id="PTHR31374">
    <property type="entry name" value="AUXIN-INDUCED PROTEIN-LIKE-RELATED"/>
    <property type="match status" value="1"/>
</dbReference>
<dbReference type="AlphaFoldDB" id="A0A2P6SJD2"/>
<comment type="caution">
    <text evidence="2">The sequence shown here is derived from an EMBL/GenBank/DDBJ whole genome shotgun (WGS) entry which is preliminary data.</text>
</comment>
<evidence type="ECO:0000313" key="2">
    <source>
        <dbReference type="EMBL" id="PRQ58777.1"/>
    </source>
</evidence>
<dbReference type="Proteomes" id="UP000238479">
    <property type="component" value="Chromosome 1"/>
</dbReference>
<dbReference type="GO" id="GO:0009733">
    <property type="term" value="P:response to auxin"/>
    <property type="evidence" value="ECO:0007669"/>
    <property type="project" value="InterPro"/>
</dbReference>
<dbReference type="EMBL" id="PDCK01000039">
    <property type="protein sequence ID" value="PRQ58777.1"/>
    <property type="molecule type" value="Genomic_DNA"/>
</dbReference>
<dbReference type="InterPro" id="IPR003676">
    <property type="entry name" value="SAUR_fam"/>
</dbReference>